<comment type="similarity">
    <text evidence="1">Belongs to the LysR transcriptional regulatory family.</text>
</comment>
<proteinExistence type="inferred from homology"/>
<dbReference type="GO" id="GO:0003677">
    <property type="term" value="F:DNA binding"/>
    <property type="evidence" value="ECO:0007669"/>
    <property type="project" value="UniProtKB-KW"/>
</dbReference>
<dbReference type="InterPro" id="IPR005119">
    <property type="entry name" value="LysR_subst-bd"/>
</dbReference>
<feature type="domain" description="HTH lysR-type" evidence="5">
    <location>
        <begin position="1"/>
        <end position="58"/>
    </location>
</feature>
<dbReference type="Proteomes" id="UP000181917">
    <property type="component" value="Unassembled WGS sequence"/>
</dbReference>
<dbReference type="SUPFAM" id="SSF46785">
    <property type="entry name" value="Winged helix' DNA-binding domain"/>
    <property type="match status" value="1"/>
</dbReference>
<keyword evidence="4" id="KW-0804">Transcription</keyword>
<dbReference type="STRING" id="37928.SAMN04489742_2166"/>
<dbReference type="Gene3D" id="3.40.190.10">
    <property type="entry name" value="Periplasmic binding protein-like II"/>
    <property type="match status" value="2"/>
</dbReference>
<dbReference type="EMBL" id="FNKH01000002">
    <property type="protein sequence ID" value="SDQ69319.1"/>
    <property type="molecule type" value="Genomic_DNA"/>
</dbReference>
<protein>
    <submittedName>
        <fullName evidence="6">DNA-binding transcriptional regulator, LysR family</fullName>
    </submittedName>
</protein>
<dbReference type="CDD" id="cd08414">
    <property type="entry name" value="PBP2_LTTR_aromatics_like"/>
    <property type="match status" value="1"/>
</dbReference>
<keyword evidence="7" id="KW-1185">Reference proteome</keyword>
<dbReference type="KEGG" id="acry:AC20117_06575"/>
<dbReference type="Pfam" id="PF00126">
    <property type="entry name" value="HTH_1"/>
    <property type="match status" value="1"/>
</dbReference>
<dbReference type="GO" id="GO:0003700">
    <property type="term" value="F:DNA-binding transcription factor activity"/>
    <property type="evidence" value="ECO:0007669"/>
    <property type="project" value="InterPro"/>
</dbReference>
<keyword evidence="3 6" id="KW-0238">DNA-binding</keyword>
<gene>
    <name evidence="6" type="ORF">SAMN04489742_2166</name>
</gene>
<sequence length="300" mass="32165">MELRWIEAFIAVAEELHFGRAAERLRMAQSPLSQTIRKLERHLGVDLFERNTRTVALTSAGHSFLPHARRILEEMDLARRSAQTAGEHVYGRVHIGFSGALNHKTLPPLTRALRQRYPDVDLTLTGGLLTQAALNQLTVGALDLCFIGLPVSTAKVATRLIAVEPLGATLPLDHPLAQQESIDLADLSDDSWVTMPARHGSSVREALFAACTTAGFRPRVAQEIADPYTALSLVAGGVGVSLMPVAVADIMPAGTVYVPLSRPSPTPTIASGIAWNPENASAALAAVLQTADEVLPTPDR</sequence>
<dbReference type="OrthoDB" id="3636008at2"/>
<dbReference type="Gene3D" id="1.10.10.10">
    <property type="entry name" value="Winged helix-like DNA-binding domain superfamily/Winged helix DNA-binding domain"/>
    <property type="match status" value="1"/>
</dbReference>
<evidence type="ECO:0000256" key="3">
    <source>
        <dbReference type="ARBA" id="ARBA00023125"/>
    </source>
</evidence>
<evidence type="ECO:0000256" key="4">
    <source>
        <dbReference type="ARBA" id="ARBA00023163"/>
    </source>
</evidence>
<dbReference type="GO" id="GO:0032993">
    <property type="term" value="C:protein-DNA complex"/>
    <property type="evidence" value="ECO:0007669"/>
    <property type="project" value="TreeGrafter"/>
</dbReference>
<evidence type="ECO:0000313" key="6">
    <source>
        <dbReference type="EMBL" id="SDQ69319.1"/>
    </source>
</evidence>
<dbReference type="PANTHER" id="PTHR30346">
    <property type="entry name" value="TRANSCRIPTIONAL DUAL REGULATOR HCAR-RELATED"/>
    <property type="match status" value="1"/>
</dbReference>
<dbReference type="FunFam" id="1.10.10.10:FF:000001">
    <property type="entry name" value="LysR family transcriptional regulator"/>
    <property type="match status" value="1"/>
</dbReference>
<organism evidence="6 7">
    <name type="scientific">Crystallibacter crystallopoietes</name>
    <dbReference type="NCBI Taxonomy" id="37928"/>
    <lineage>
        <taxon>Bacteria</taxon>
        <taxon>Bacillati</taxon>
        <taxon>Actinomycetota</taxon>
        <taxon>Actinomycetes</taxon>
        <taxon>Micrococcales</taxon>
        <taxon>Micrococcaceae</taxon>
        <taxon>Crystallibacter</taxon>
    </lineage>
</organism>
<evidence type="ECO:0000256" key="2">
    <source>
        <dbReference type="ARBA" id="ARBA00023015"/>
    </source>
</evidence>
<reference evidence="6 7" key="1">
    <citation type="submission" date="2016-10" db="EMBL/GenBank/DDBJ databases">
        <authorList>
            <person name="de Groot N.N."/>
        </authorList>
    </citation>
    <scope>NUCLEOTIDE SEQUENCE [LARGE SCALE GENOMIC DNA]</scope>
    <source>
        <strain evidence="6 7">DSM 20117</strain>
    </source>
</reference>
<dbReference type="InterPro" id="IPR036390">
    <property type="entry name" value="WH_DNA-bd_sf"/>
</dbReference>
<dbReference type="PANTHER" id="PTHR30346:SF0">
    <property type="entry name" value="HCA OPERON TRANSCRIPTIONAL ACTIVATOR HCAR"/>
    <property type="match status" value="1"/>
</dbReference>
<dbReference type="Pfam" id="PF03466">
    <property type="entry name" value="LysR_substrate"/>
    <property type="match status" value="1"/>
</dbReference>
<dbReference type="PRINTS" id="PR00039">
    <property type="entry name" value="HTHLYSR"/>
</dbReference>
<name>A0A1H1CZ74_9MICC</name>
<evidence type="ECO:0000313" key="7">
    <source>
        <dbReference type="Proteomes" id="UP000181917"/>
    </source>
</evidence>
<dbReference type="PROSITE" id="PS50931">
    <property type="entry name" value="HTH_LYSR"/>
    <property type="match status" value="1"/>
</dbReference>
<evidence type="ECO:0000259" key="5">
    <source>
        <dbReference type="PROSITE" id="PS50931"/>
    </source>
</evidence>
<keyword evidence="2" id="KW-0805">Transcription regulation</keyword>
<dbReference type="RefSeq" id="WP_074700407.1">
    <property type="nucleotide sequence ID" value="NZ_CP018863.1"/>
</dbReference>
<dbReference type="InterPro" id="IPR036388">
    <property type="entry name" value="WH-like_DNA-bd_sf"/>
</dbReference>
<dbReference type="InterPro" id="IPR000847">
    <property type="entry name" value="LysR_HTH_N"/>
</dbReference>
<dbReference type="SUPFAM" id="SSF53850">
    <property type="entry name" value="Periplasmic binding protein-like II"/>
    <property type="match status" value="1"/>
</dbReference>
<evidence type="ECO:0000256" key="1">
    <source>
        <dbReference type="ARBA" id="ARBA00009437"/>
    </source>
</evidence>
<dbReference type="AlphaFoldDB" id="A0A1H1CZ74"/>
<accession>A0A1H1CZ74</accession>